<dbReference type="InterPro" id="IPR001543">
    <property type="entry name" value="FliN-like_C"/>
</dbReference>
<proteinExistence type="inferred from homology"/>
<keyword evidence="9" id="KW-0282">Flagellum</keyword>
<comment type="subcellular location">
    <subcellularLocation>
        <location evidence="1">Cell membrane</location>
        <topology evidence="1">Peripheral membrane protein</topology>
        <orientation evidence="1">Cytoplasmic side</orientation>
    </subcellularLocation>
</comment>
<keyword evidence="4" id="KW-1003">Cell membrane</keyword>
<dbReference type="Proteomes" id="UP000005540">
    <property type="component" value="Unassembled WGS sequence"/>
</dbReference>
<evidence type="ECO:0000313" key="10">
    <source>
        <dbReference type="Proteomes" id="UP000005540"/>
    </source>
</evidence>
<evidence type="ECO:0000256" key="3">
    <source>
        <dbReference type="ARBA" id="ARBA00021897"/>
    </source>
</evidence>
<evidence type="ECO:0000256" key="6">
    <source>
        <dbReference type="ARBA" id="ARBA00022779"/>
    </source>
</evidence>
<keyword evidence="6" id="KW-0283">Flagellar rotation</keyword>
<reference evidence="9 10" key="1">
    <citation type="submission" date="2009-04" db="EMBL/GenBank/DDBJ databases">
        <authorList>
            <person name="Reysenbach A.-L."/>
            <person name="Heidelberg J.F."/>
            <person name="Nelson W.C."/>
        </authorList>
    </citation>
    <scope>NUCLEOTIDE SEQUENCE [LARGE SCALE GENOMIC DNA]</scope>
    <source>
        <strain evidence="9 10">SS-5</strain>
    </source>
</reference>
<dbReference type="GO" id="GO:0009425">
    <property type="term" value="C:bacterial-type flagellum basal body"/>
    <property type="evidence" value="ECO:0007669"/>
    <property type="project" value="InterPro"/>
</dbReference>
<dbReference type="Gene3D" id="2.30.330.10">
    <property type="entry name" value="SpoA-like"/>
    <property type="match status" value="1"/>
</dbReference>
<keyword evidence="9" id="KW-0966">Cell projection</keyword>
<dbReference type="InterPro" id="IPR001172">
    <property type="entry name" value="FliN_T3SS_HrcQb"/>
</dbReference>
<comment type="similarity">
    <text evidence="2">Belongs to the FliN/MopA/SpaO family.</text>
</comment>
<dbReference type="Pfam" id="PF01052">
    <property type="entry name" value="FliMN_C"/>
    <property type="match status" value="1"/>
</dbReference>
<dbReference type="InterPro" id="IPR051469">
    <property type="entry name" value="FliN/MopA/SpaO"/>
</dbReference>
<evidence type="ECO:0000256" key="5">
    <source>
        <dbReference type="ARBA" id="ARBA00022500"/>
    </source>
</evidence>
<evidence type="ECO:0000313" key="9">
    <source>
        <dbReference type="EMBL" id="EEP61414.1"/>
    </source>
</evidence>
<dbReference type="PANTHER" id="PTHR43484">
    <property type="match status" value="1"/>
</dbReference>
<gene>
    <name evidence="9" type="ORF">SULYE_0049</name>
</gene>
<dbReference type="SUPFAM" id="SSF101801">
    <property type="entry name" value="Surface presentation of antigens (SPOA)"/>
    <property type="match status" value="1"/>
</dbReference>
<organism evidence="9 10">
    <name type="scientific">Sulfurihydrogenibium yellowstonense SS-5</name>
    <dbReference type="NCBI Taxonomy" id="432331"/>
    <lineage>
        <taxon>Bacteria</taxon>
        <taxon>Pseudomonadati</taxon>
        <taxon>Aquificota</taxon>
        <taxon>Aquificia</taxon>
        <taxon>Aquificales</taxon>
        <taxon>Hydrogenothermaceae</taxon>
        <taxon>Sulfurihydrogenibium</taxon>
    </lineage>
</organism>
<dbReference type="GO" id="GO:0006935">
    <property type="term" value="P:chemotaxis"/>
    <property type="evidence" value="ECO:0007669"/>
    <property type="project" value="UniProtKB-KW"/>
</dbReference>
<feature type="domain" description="Flagellar motor switch protein FliN-like C-terminal" evidence="8">
    <location>
        <begin position="16"/>
        <end position="86"/>
    </location>
</feature>
<dbReference type="PRINTS" id="PR00956">
    <property type="entry name" value="FLGMOTORFLIN"/>
</dbReference>
<evidence type="ECO:0000256" key="1">
    <source>
        <dbReference type="ARBA" id="ARBA00004413"/>
    </source>
</evidence>
<evidence type="ECO:0000259" key="8">
    <source>
        <dbReference type="Pfam" id="PF01052"/>
    </source>
</evidence>
<evidence type="ECO:0000256" key="2">
    <source>
        <dbReference type="ARBA" id="ARBA00009226"/>
    </source>
</evidence>
<dbReference type="PANTHER" id="PTHR43484:SF1">
    <property type="entry name" value="FLAGELLAR MOTOR SWITCH PROTEIN FLIN"/>
    <property type="match status" value="1"/>
</dbReference>
<keyword evidence="5" id="KW-0145">Chemotaxis</keyword>
<keyword evidence="9" id="KW-0969">Cilium</keyword>
<dbReference type="InterPro" id="IPR036429">
    <property type="entry name" value="SpoA-like_sf"/>
</dbReference>
<evidence type="ECO:0000256" key="7">
    <source>
        <dbReference type="ARBA" id="ARBA00023136"/>
    </source>
</evidence>
<dbReference type="OrthoDB" id="9773459at2"/>
<name>C4FHM1_9AQUI</name>
<evidence type="ECO:0000256" key="4">
    <source>
        <dbReference type="ARBA" id="ARBA00022475"/>
    </source>
</evidence>
<accession>C4FHM1</accession>
<dbReference type="AlphaFoldDB" id="C4FHM1"/>
<keyword evidence="7" id="KW-0472">Membrane</keyword>
<sequence>MHEDMEVDGIYKKISLIKDINIPIVIELASLKKNFEFLLNLKEGDIIDLEKNIEDFVNIYFSNEKAGFGELVNVNGKYGARLVDLIK</sequence>
<dbReference type="GO" id="GO:0005886">
    <property type="term" value="C:plasma membrane"/>
    <property type="evidence" value="ECO:0007669"/>
    <property type="project" value="UniProtKB-SubCell"/>
</dbReference>
<protein>
    <recommendedName>
        <fullName evidence="3">Flagellar motor switch protein FliN</fullName>
    </recommendedName>
</protein>
<dbReference type="EMBL" id="ABZS01000003">
    <property type="protein sequence ID" value="EEP61414.1"/>
    <property type="molecule type" value="Genomic_DNA"/>
</dbReference>
<dbReference type="GO" id="GO:0003774">
    <property type="term" value="F:cytoskeletal motor activity"/>
    <property type="evidence" value="ECO:0007669"/>
    <property type="project" value="InterPro"/>
</dbReference>
<keyword evidence="10" id="KW-1185">Reference proteome</keyword>
<comment type="caution">
    <text evidence="9">The sequence shown here is derived from an EMBL/GenBank/DDBJ whole genome shotgun (WGS) entry which is preliminary data.</text>
</comment>
<dbReference type="RefSeq" id="WP_007545413.1">
    <property type="nucleotide sequence ID" value="NZ_ABZS01000003.1"/>
</dbReference>
<dbReference type="GO" id="GO:0071973">
    <property type="term" value="P:bacterial-type flagellum-dependent cell motility"/>
    <property type="evidence" value="ECO:0007669"/>
    <property type="project" value="InterPro"/>
</dbReference>